<accession>A0A9W7W3L3</accession>
<reference evidence="2 3" key="1">
    <citation type="journal article" date="2018" name="IMA Fungus">
        <title>IMA Genome-F 10: Nine draft genome sequences of Claviceps purpurea s.lat., including C. arundinis, C. humidiphila, and C. cf. spartinae, pseudomolecules for the pitch canker pathogen Fusarium circinatum, draft genome of Davidsoniella eucalypti, Grosmannia galeiformis, Quambalaria eucalypti, and Teratosphaeria destructans.</title>
        <authorList>
            <person name="Wingfield B.D."/>
            <person name="Liu M."/>
            <person name="Nguyen H.D."/>
            <person name="Lane F.A."/>
            <person name="Morgan S.W."/>
            <person name="De Vos L."/>
            <person name="Wilken P.M."/>
            <person name="Duong T.A."/>
            <person name="Aylward J."/>
            <person name="Coetzee M.P."/>
            <person name="Dadej K."/>
            <person name="De Beer Z.W."/>
            <person name="Findlay W."/>
            <person name="Havenga M."/>
            <person name="Kolarik M."/>
            <person name="Menzies J.G."/>
            <person name="Naidoo K."/>
            <person name="Pochopski O."/>
            <person name="Shoukouhi P."/>
            <person name="Santana Q.C."/>
            <person name="Seifert K.A."/>
            <person name="Soal N."/>
            <person name="Steenkamp E.T."/>
            <person name="Tatham C.T."/>
            <person name="van der Nest M.A."/>
            <person name="Wingfield M.J."/>
        </authorList>
    </citation>
    <scope>NUCLEOTIDE SEQUENCE [LARGE SCALE GENOMIC DNA]</scope>
    <source>
        <strain evidence="2">CMW44962</strain>
    </source>
</reference>
<dbReference type="Proteomes" id="UP001138500">
    <property type="component" value="Unassembled WGS sequence"/>
</dbReference>
<protein>
    <submittedName>
        <fullName evidence="2">Uncharacterized protein</fullName>
    </submittedName>
</protein>
<name>A0A9W7W3L3_9PEZI</name>
<feature type="chain" id="PRO_5040956288" evidence="1">
    <location>
        <begin position="20"/>
        <end position="186"/>
    </location>
</feature>
<proteinExistence type="predicted"/>
<gene>
    <name evidence="2" type="ORF">Tdes44962_MAKER09232</name>
</gene>
<comment type="caution">
    <text evidence="2">The sequence shown here is derived from an EMBL/GenBank/DDBJ whole genome shotgun (WGS) entry which is preliminary data.</text>
</comment>
<dbReference type="AlphaFoldDB" id="A0A9W7W3L3"/>
<dbReference type="OrthoDB" id="10389309at2759"/>
<evidence type="ECO:0000313" key="2">
    <source>
        <dbReference type="EMBL" id="KAH9828754.1"/>
    </source>
</evidence>
<evidence type="ECO:0000256" key="1">
    <source>
        <dbReference type="SAM" id="SignalP"/>
    </source>
</evidence>
<dbReference type="EMBL" id="RIBY02001457">
    <property type="protein sequence ID" value="KAH9828754.1"/>
    <property type="molecule type" value="Genomic_DNA"/>
</dbReference>
<feature type="signal peptide" evidence="1">
    <location>
        <begin position="1"/>
        <end position="19"/>
    </location>
</feature>
<organism evidence="2 3">
    <name type="scientific">Teratosphaeria destructans</name>
    <dbReference type="NCBI Taxonomy" id="418781"/>
    <lineage>
        <taxon>Eukaryota</taxon>
        <taxon>Fungi</taxon>
        <taxon>Dikarya</taxon>
        <taxon>Ascomycota</taxon>
        <taxon>Pezizomycotina</taxon>
        <taxon>Dothideomycetes</taxon>
        <taxon>Dothideomycetidae</taxon>
        <taxon>Mycosphaerellales</taxon>
        <taxon>Teratosphaeriaceae</taxon>
        <taxon>Teratosphaeria</taxon>
    </lineage>
</organism>
<reference evidence="2 3" key="2">
    <citation type="journal article" date="2021" name="Curr. Genet.">
        <title>Genetic response to nitrogen starvation in the aggressive Eucalyptus foliar pathogen Teratosphaeria destructans.</title>
        <authorList>
            <person name="Havenga M."/>
            <person name="Wingfield B.D."/>
            <person name="Wingfield M.J."/>
            <person name="Dreyer L.L."/>
            <person name="Roets F."/>
            <person name="Aylward J."/>
        </authorList>
    </citation>
    <scope>NUCLEOTIDE SEQUENCE [LARGE SCALE GENOMIC DNA]</scope>
    <source>
        <strain evidence="2">CMW44962</strain>
    </source>
</reference>
<keyword evidence="3" id="KW-1185">Reference proteome</keyword>
<keyword evidence="1" id="KW-0732">Signal</keyword>
<sequence length="186" mass="19691">MRYHAVFALSAYCLSPARSQLVLGALALFEIGLEIMEAAEVVAEVATSVEVAVTGDIAGGMIGVEAQQIEVFGYMEEASGATTRIGEEMLGELDGFSIAQEGTSGITTPFRLHLKPLEMSRGRLTKPITVEGPFTAELATNVRRGQPAGFEITKPSFGEGVEATIGRGRFGVRVKDAKVNVLRAAS</sequence>
<evidence type="ECO:0000313" key="3">
    <source>
        <dbReference type="Proteomes" id="UP001138500"/>
    </source>
</evidence>